<evidence type="ECO:0000313" key="4">
    <source>
        <dbReference type="Proteomes" id="UP000319769"/>
    </source>
</evidence>
<feature type="transmembrane region" description="Helical" evidence="2">
    <location>
        <begin position="189"/>
        <end position="210"/>
    </location>
</feature>
<evidence type="ECO:0000256" key="2">
    <source>
        <dbReference type="SAM" id="Phobius"/>
    </source>
</evidence>
<dbReference type="AlphaFoldDB" id="A0A5N0V055"/>
<evidence type="ECO:0000313" key="3">
    <source>
        <dbReference type="EMBL" id="KAA9158598.1"/>
    </source>
</evidence>
<sequence>MRSDLVRAVAWWAALVLTLLLFATVSRLTHGGGPDVDRLGVATVASCDEYGPVSQYGVGTAYRCTADVEWADGKTEQLVFPAGHLTPGELDVPVYADGGDVGRNDVAWPSVIRLPAVLVTGLLALVAAVGALYTTYRAVRPNSEPKPAPEHTRVAQQRKAAARTQRDWPLTDADRAAAPVPRIVVRFRLLAAWCVLAAVLVSLSAIPRFGAPREIHFVSPWPQIGDAQLIDLPATAAVILGAIAALLLYAMAHSARDDAARIARHGLPYLARNSSAKEMRRGLERRERRYRPNSVVIGLVLLGLTVWAVVRAATVATGPVAVWLACFTDTVLLALLVLIWLATRESPRHRLLRLLGTDLEAQGTKSGTASS</sequence>
<dbReference type="RefSeq" id="WP_144747464.1">
    <property type="nucleotide sequence ID" value="NZ_VMNW02000034.1"/>
</dbReference>
<comment type="caution">
    <text evidence="3">The sequence shown here is derived from an EMBL/GenBank/DDBJ whole genome shotgun (WGS) entry which is preliminary data.</text>
</comment>
<organism evidence="3 4">
    <name type="scientific">Amycolatopsis acidicola</name>
    <dbReference type="NCBI Taxonomy" id="2596893"/>
    <lineage>
        <taxon>Bacteria</taxon>
        <taxon>Bacillati</taxon>
        <taxon>Actinomycetota</taxon>
        <taxon>Actinomycetes</taxon>
        <taxon>Pseudonocardiales</taxon>
        <taxon>Pseudonocardiaceae</taxon>
        <taxon>Amycolatopsis</taxon>
    </lineage>
</organism>
<keyword evidence="2" id="KW-0812">Transmembrane</keyword>
<evidence type="ECO:0000256" key="1">
    <source>
        <dbReference type="SAM" id="MobiDB-lite"/>
    </source>
</evidence>
<keyword evidence="4" id="KW-1185">Reference proteome</keyword>
<proteinExistence type="predicted"/>
<keyword evidence="2" id="KW-1133">Transmembrane helix</keyword>
<protein>
    <submittedName>
        <fullName evidence="3">Uncharacterized protein</fullName>
    </submittedName>
</protein>
<dbReference type="InterPro" id="IPR045927">
    <property type="entry name" value="DUF6346"/>
</dbReference>
<accession>A0A5N0V055</accession>
<feature type="transmembrane region" description="Helical" evidence="2">
    <location>
        <begin position="295"/>
        <end position="314"/>
    </location>
</feature>
<dbReference type="Pfam" id="PF19873">
    <property type="entry name" value="DUF6346"/>
    <property type="match status" value="1"/>
</dbReference>
<feature type="transmembrane region" description="Helical" evidence="2">
    <location>
        <begin position="320"/>
        <end position="343"/>
    </location>
</feature>
<reference evidence="3" key="1">
    <citation type="submission" date="2019-09" db="EMBL/GenBank/DDBJ databases">
        <authorList>
            <person name="Teo W.F.A."/>
            <person name="Duangmal K."/>
        </authorList>
    </citation>
    <scope>NUCLEOTIDE SEQUENCE [LARGE SCALE GENOMIC DNA]</scope>
    <source>
        <strain evidence="3">K81G1</strain>
    </source>
</reference>
<name>A0A5N0V055_9PSEU</name>
<dbReference type="Proteomes" id="UP000319769">
    <property type="component" value="Unassembled WGS sequence"/>
</dbReference>
<feature type="transmembrane region" description="Helical" evidence="2">
    <location>
        <begin position="114"/>
        <end position="136"/>
    </location>
</feature>
<dbReference type="EMBL" id="VMNW02000034">
    <property type="protein sequence ID" value="KAA9158598.1"/>
    <property type="molecule type" value="Genomic_DNA"/>
</dbReference>
<feature type="region of interest" description="Disordered" evidence="1">
    <location>
        <begin position="141"/>
        <end position="167"/>
    </location>
</feature>
<gene>
    <name evidence="3" type="ORF">FPZ12_022440</name>
</gene>
<dbReference type="OrthoDB" id="3609807at2"/>
<feature type="transmembrane region" description="Helical" evidence="2">
    <location>
        <begin position="230"/>
        <end position="252"/>
    </location>
</feature>
<feature type="compositionally biased region" description="Low complexity" evidence="1">
    <location>
        <begin position="154"/>
        <end position="163"/>
    </location>
</feature>
<keyword evidence="2" id="KW-0472">Membrane</keyword>